<sequence length="146" mass="16830">DEFAVNYIDDILIFSKTFKEHMAHLEKLISGIQKEGFRLSLAKCELAKSRVKYLGHIVENNCTTPIFDNVAPLRRFPVPQNQKNVRQFLGKVNFYSSYIPNAAIILAPLHNLLKKNVKFEWSPKCQESFDFVIEHLCNSPCLAIFN</sequence>
<dbReference type="EC" id="2.7.7.49" evidence="1"/>
<dbReference type="Pfam" id="PF00078">
    <property type="entry name" value="RVT_1"/>
    <property type="match status" value="1"/>
</dbReference>
<reference evidence="3" key="2">
    <citation type="submission" date="2014-07" db="EMBL/GenBank/DDBJ databases">
        <authorList>
            <person name="Hull J."/>
        </authorList>
    </citation>
    <scope>NUCLEOTIDE SEQUENCE</scope>
</reference>
<reference evidence="3" key="1">
    <citation type="journal article" date="2014" name="PLoS ONE">
        <title>Transcriptome-Based Identification of ABC Transporters in the Western Tarnished Plant Bug Lygus hesperus.</title>
        <authorList>
            <person name="Hull J.J."/>
            <person name="Chaney K."/>
            <person name="Geib S.M."/>
            <person name="Fabrick J.A."/>
            <person name="Brent C.S."/>
            <person name="Walsh D."/>
            <person name="Lavine L.C."/>
        </authorList>
    </citation>
    <scope>NUCLEOTIDE SEQUENCE</scope>
</reference>
<dbReference type="Gene3D" id="3.30.70.270">
    <property type="match status" value="2"/>
</dbReference>
<evidence type="ECO:0000313" key="3">
    <source>
        <dbReference type="EMBL" id="JAG43589.1"/>
    </source>
</evidence>
<dbReference type="InterPro" id="IPR043128">
    <property type="entry name" value="Rev_trsase/Diguanyl_cyclase"/>
</dbReference>
<feature type="non-terminal residue" evidence="3">
    <location>
        <position position="146"/>
    </location>
</feature>
<evidence type="ECO:0000259" key="2">
    <source>
        <dbReference type="PROSITE" id="PS50878"/>
    </source>
</evidence>
<dbReference type="FunFam" id="3.30.70.270:FF:000020">
    <property type="entry name" value="Transposon Tf2-6 polyprotein-like Protein"/>
    <property type="match status" value="1"/>
</dbReference>
<dbReference type="EMBL" id="GBHO01000015">
    <property type="protein sequence ID" value="JAG43589.1"/>
    <property type="molecule type" value="Transcribed_RNA"/>
</dbReference>
<dbReference type="PROSITE" id="PS50878">
    <property type="entry name" value="RT_POL"/>
    <property type="match status" value="1"/>
</dbReference>
<protein>
    <recommendedName>
        <fullName evidence="1">RNA-directed DNA polymerase</fullName>
        <ecNumber evidence="1">2.7.7.49</ecNumber>
    </recommendedName>
</protein>
<feature type="non-terminal residue" evidence="3">
    <location>
        <position position="1"/>
    </location>
</feature>
<dbReference type="PANTHER" id="PTHR33064">
    <property type="entry name" value="POL PROTEIN"/>
    <property type="match status" value="1"/>
</dbReference>
<dbReference type="InterPro" id="IPR051320">
    <property type="entry name" value="Viral_Replic_Matur_Polypro"/>
</dbReference>
<dbReference type="InterPro" id="IPR000477">
    <property type="entry name" value="RT_dom"/>
</dbReference>
<proteinExistence type="predicted"/>
<dbReference type="AlphaFoldDB" id="A0A0A9ZG89"/>
<dbReference type="SUPFAM" id="SSF56672">
    <property type="entry name" value="DNA/RNA polymerases"/>
    <property type="match status" value="1"/>
</dbReference>
<name>A0A0A9ZG89_LYGHE</name>
<organism evidence="3">
    <name type="scientific">Lygus hesperus</name>
    <name type="common">Western plant bug</name>
    <dbReference type="NCBI Taxonomy" id="30085"/>
    <lineage>
        <taxon>Eukaryota</taxon>
        <taxon>Metazoa</taxon>
        <taxon>Ecdysozoa</taxon>
        <taxon>Arthropoda</taxon>
        <taxon>Hexapoda</taxon>
        <taxon>Insecta</taxon>
        <taxon>Pterygota</taxon>
        <taxon>Neoptera</taxon>
        <taxon>Paraneoptera</taxon>
        <taxon>Hemiptera</taxon>
        <taxon>Heteroptera</taxon>
        <taxon>Panheteroptera</taxon>
        <taxon>Cimicomorpha</taxon>
        <taxon>Miridae</taxon>
        <taxon>Mirini</taxon>
        <taxon>Lygus</taxon>
    </lineage>
</organism>
<dbReference type="GO" id="GO:0003964">
    <property type="term" value="F:RNA-directed DNA polymerase activity"/>
    <property type="evidence" value="ECO:0007669"/>
    <property type="project" value="UniProtKB-EC"/>
</dbReference>
<dbReference type="PANTHER" id="PTHR33064:SF29">
    <property type="entry name" value="PEPTIDASE A2 DOMAIN-CONTAINING PROTEIN-RELATED"/>
    <property type="match status" value="1"/>
</dbReference>
<accession>A0A0A9ZG89</accession>
<feature type="domain" description="Reverse transcriptase" evidence="2">
    <location>
        <begin position="1"/>
        <end position="58"/>
    </location>
</feature>
<gene>
    <name evidence="3" type="ORF">CM83_104328</name>
</gene>
<dbReference type="InterPro" id="IPR043502">
    <property type="entry name" value="DNA/RNA_pol_sf"/>
</dbReference>
<evidence type="ECO:0000256" key="1">
    <source>
        <dbReference type="ARBA" id="ARBA00012493"/>
    </source>
</evidence>